<keyword evidence="5" id="KW-1185">Reference proteome</keyword>
<dbReference type="Pfam" id="PF07338">
    <property type="entry name" value="YdgH_BhsA-like"/>
    <property type="match status" value="2"/>
</dbReference>
<protein>
    <submittedName>
        <fullName evidence="4">DUF1471 domain-containing protein</fullName>
    </submittedName>
</protein>
<evidence type="ECO:0000313" key="4">
    <source>
        <dbReference type="EMBL" id="TEA27227.1"/>
    </source>
</evidence>
<accession>A0AB94ICS7</accession>
<evidence type="ECO:0000256" key="2">
    <source>
        <dbReference type="SAM" id="SignalP"/>
    </source>
</evidence>
<dbReference type="RefSeq" id="WP_024496019.1">
    <property type="nucleotide sequence ID" value="NZ_AWGA01000050.1"/>
</dbReference>
<feature type="signal peptide" evidence="2">
    <location>
        <begin position="1"/>
        <end position="24"/>
    </location>
</feature>
<dbReference type="AlphaFoldDB" id="A0AB94ICS7"/>
<evidence type="ECO:0000313" key="5">
    <source>
        <dbReference type="Proteomes" id="UP000506160"/>
    </source>
</evidence>
<sequence>MFKLKKTLVIAPLFLLLPTTTLFAATELTKQQADTLQPYKEISIRGTYPSIKDAVKAVAKNADKEGATSFYIKSMNFHSRNESLRIIYADLYKADAPNLDQHSKEQYRIFHGVYEYPKHIATGFEPYTIIKLRAYYPNQHDINNAVGKAAADKGAYAFFIDRQVEVSGRNTAVTAYLFKKDAPIRQVQPDDAIPYDSEAGQLALAQGGDVALQVEKPGYYSSTAFNEQYYAEKFKSHSEQDIKTDREIELAPKNNKINTTKDATAMAVVTTEEPQKVITNQKSKATTPNGRYTIKLKDGTTIQELNDATAAKMVPFDSLKFRGYFVSDNQISTQAARKAAAAGAKYYHISRIAQEPKGPNRVVYIDLFK</sequence>
<feature type="chain" id="PRO_5044505627" evidence="2">
    <location>
        <begin position="25"/>
        <end position="369"/>
    </location>
</feature>
<evidence type="ECO:0000256" key="1">
    <source>
        <dbReference type="ARBA" id="ARBA00022729"/>
    </source>
</evidence>
<dbReference type="InterPro" id="IPR036275">
    <property type="entry name" value="YdgH-like_sf"/>
</dbReference>
<reference evidence="4 5" key="1">
    <citation type="journal article" date="2014" name="Appl. Environ. Microbiol.">
        <title>Genomic features of a bumble bee symbiont reflect its host environment.</title>
        <authorList>
            <person name="Martinson V.G."/>
            <person name="Magoc T."/>
            <person name="Koch H."/>
            <person name="Salzberg S.L."/>
            <person name="Moran N.A."/>
        </authorList>
    </citation>
    <scope>NUCLEOTIDE SEQUENCE [LARGE SCALE GENOMIC DNA]</scope>
    <source>
        <strain evidence="4 5">Bimp</strain>
    </source>
</reference>
<name>A0AB94ICS7_9GAMM</name>
<feature type="domain" description="YdgH/BhsA/McbA-like" evidence="3">
    <location>
        <begin position="313"/>
        <end position="354"/>
    </location>
</feature>
<proteinExistence type="predicted"/>
<feature type="domain" description="YdgH/BhsA/McbA-like" evidence="3">
    <location>
        <begin position="36"/>
        <end position="93"/>
    </location>
</feature>
<dbReference type="InterPro" id="IPR051096">
    <property type="entry name" value="BhsA/McbA_stress_biofilm_assoc"/>
</dbReference>
<dbReference type="PANTHER" id="PTHR34156">
    <property type="entry name" value="OUTER MEMBRANE PROTEIN-RELATED-RELATED"/>
    <property type="match status" value="1"/>
</dbReference>
<dbReference type="Proteomes" id="UP000506160">
    <property type="component" value="Unassembled WGS sequence"/>
</dbReference>
<comment type="caution">
    <text evidence="4">The sequence shown here is derived from an EMBL/GenBank/DDBJ whole genome shotgun (WGS) entry which is preliminary data.</text>
</comment>
<dbReference type="PANTHER" id="PTHR34156:SF2">
    <property type="entry name" value="PROTEIN YDGH"/>
    <property type="match status" value="1"/>
</dbReference>
<dbReference type="EMBL" id="AWGA01000050">
    <property type="protein sequence ID" value="TEA27227.1"/>
    <property type="molecule type" value="Genomic_DNA"/>
</dbReference>
<dbReference type="SUPFAM" id="SSF159871">
    <property type="entry name" value="YdgH-like"/>
    <property type="match status" value="3"/>
</dbReference>
<dbReference type="InterPro" id="IPR025543">
    <property type="entry name" value="Dodecin-like"/>
</dbReference>
<dbReference type="InterPro" id="IPR010854">
    <property type="entry name" value="YdgH/BhsA/McbA-like_dom"/>
</dbReference>
<dbReference type="Gene3D" id="3.30.1660.10">
    <property type="entry name" value="Flavin-binding protein dodecin"/>
    <property type="match status" value="3"/>
</dbReference>
<evidence type="ECO:0000259" key="3">
    <source>
        <dbReference type="Pfam" id="PF07338"/>
    </source>
</evidence>
<keyword evidence="1 2" id="KW-0732">Signal</keyword>
<organism evidence="4 5">
    <name type="scientific">Candidatus Schmidhempelia bombi str. Bimp</name>
    <dbReference type="NCBI Taxonomy" id="1387197"/>
    <lineage>
        <taxon>Bacteria</taxon>
        <taxon>Pseudomonadati</taxon>
        <taxon>Pseudomonadota</taxon>
        <taxon>Gammaproteobacteria</taxon>
        <taxon>Orbales</taxon>
        <taxon>Orbaceae</taxon>
        <taxon>Candidatus Schmidhempelia</taxon>
    </lineage>
</organism>
<gene>
    <name evidence="4" type="ORF">O970_04820</name>
</gene>